<dbReference type="PIRSF" id="PIRSF002741">
    <property type="entry name" value="MppA"/>
    <property type="match status" value="1"/>
</dbReference>
<dbReference type="Proteomes" id="UP001240447">
    <property type="component" value="Unassembled WGS sequence"/>
</dbReference>
<dbReference type="PANTHER" id="PTHR30290">
    <property type="entry name" value="PERIPLASMIC BINDING COMPONENT OF ABC TRANSPORTER"/>
    <property type="match status" value="1"/>
</dbReference>
<reference evidence="7 8" key="1">
    <citation type="submission" date="2023-07" db="EMBL/GenBank/DDBJ databases">
        <title>Sequencing the genomes of 1000 actinobacteria strains.</title>
        <authorList>
            <person name="Klenk H.-P."/>
        </authorList>
    </citation>
    <scope>NUCLEOTIDE SEQUENCE [LARGE SCALE GENOMIC DNA]</scope>
    <source>
        <strain evidence="7 8">GD13</strain>
    </source>
</reference>
<evidence type="ECO:0000313" key="8">
    <source>
        <dbReference type="Proteomes" id="UP001240447"/>
    </source>
</evidence>
<evidence type="ECO:0000313" key="7">
    <source>
        <dbReference type="EMBL" id="MDP9821855.1"/>
    </source>
</evidence>
<keyword evidence="3" id="KW-0813">Transport</keyword>
<organism evidence="7 8">
    <name type="scientific">Nocardioides massiliensis</name>
    <dbReference type="NCBI Taxonomy" id="1325935"/>
    <lineage>
        <taxon>Bacteria</taxon>
        <taxon>Bacillati</taxon>
        <taxon>Actinomycetota</taxon>
        <taxon>Actinomycetes</taxon>
        <taxon>Propionibacteriales</taxon>
        <taxon>Nocardioidaceae</taxon>
        <taxon>Nocardioides</taxon>
    </lineage>
</organism>
<feature type="chain" id="PRO_5045845910" evidence="5">
    <location>
        <begin position="24"/>
        <end position="534"/>
    </location>
</feature>
<dbReference type="PANTHER" id="PTHR30290:SF10">
    <property type="entry name" value="PERIPLASMIC OLIGOPEPTIDE-BINDING PROTEIN-RELATED"/>
    <property type="match status" value="1"/>
</dbReference>
<keyword evidence="4 5" id="KW-0732">Signal</keyword>
<dbReference type="PROSITE" id="PS51257">
    <property type="entry name" value="PROKAR_LIPOPROTEIN"/>
    <property type="match status" value="1"/>
</dbReference>
<feature type="signal peptide" evidence="5">
    <location>
        <begin position="1"/>
        <end position="23"/>
    </location>
</feature>
<comment type="caution">
    <text evidence="7">The sequence shown here is derived from an EMBL/GenBank/DDBJ whole genome shotgun (WGS) entry which is preliminary data.</text>
</comment>
<dbReference type="SUPFAM" id="SSF53850">
    <property type="entry name" value="Periplasmic binding protein-like II"/>
    <property type="match status" value="1"/>
</dbReference>
<feature type="domain" description="Solute-binding protein family 5" evidence="6">
    <location>
        <begin position="93"/>
        <end position="455"/>
    </location>
</feature>
<comment type="similarity">
    <text evidence="2">Belongs to the bacterial solute-binding protein 5 family.</text>
</comment>
<name>A0ABT9NPS8_9ACTN</name>
<protein>
    <submittedName>
        <fullName evidence="7">ABC-type transport system substrate-binding protein</fullName>
    </submittedName>
</protein>
<dbReference type="RefSeq" id="WP_181641634.1">
    <property type="nucleotide sequence ID" value="NZ_CCXJ01000131.1"/>
</dbReference>
<accession>A0ABT9NPS8</accession>
<dbReference type="Gene3D" id="3.10.105.10">
    <property type="entry name" value="Dipeptide-binding Protein, Domain 3"/>
    <property type="match status" value="1"/>
</dbReference>
<evidence type="ECO:0000256" key="1">
    <source>
        <dbReference type="ARBA" id="ARBA00004196"/>
    </source>
</evidence>
<sequence length="534" mass="58983">MARGLRGRAGRVAAALSLTLVVAACSASNPSDEESGGGGDELIVAAVNVPGGFDGDVLTPGTQHTVTQLYEPLVGYGVKEAEGGASEVDATVIEPRLAESWEFAEDELSVVFKLREGVQSNWGNELTAEDVQWSWDKSKDQGRTGAFIGEVSNVESVEVVSDYEVKFNLTDPSPILLRALTLYTPSIYDSTEMKKHATEDDPWALEWIKTNSAGFGPYYVDEVKAGSEAIFKANPNYYGDEPHFTTVVYRSVPDASTRVQLLQAGSVDWIEELTFQQLNELEKSDGVKVQSVAGNFQARALMNPNYEPFKDKRVRQAINFATPHEQILTNVFAGRAQQSRGPLVSTIPCYNDQLWSYETDVDQAKALLADAGFPNGIDITLEYSGLNWWEEPLGIQLKDGLAKAGIRVNLKRIPDADMTARAAITERNLPFFTFYEQSIVLDPGYSMLLTSTPDGSADRNAYDNPELTKLIQQANVITDETQRCELINQAQQIHLEDASWIYSAEIGGHEAMGEDIEGWVWHPDNHERWADLSR</sequence>
<proteinExistence type="inferred from homology"/>
<dbReference type="Gene3D" id="3.40.190.10">
    <property type="entry name" value="Periplasmic binding protein-like II"/>
    <property type="match status" value="1"/>
</dbReference>
<dbReference type="InterPro" id="IPR030678">
    <property type="entry name" value="Peptide/Ni-bd"/>
</dbReference>
<keyword evidence="8" id="KW-1185">Reference proteome</keyword>
<evidence type="ECO:0000259" key="6">
    <source>
        <dbReference type="Pfam" id="PF00496"/>
    </source>
</evidence>
<evidence type="ECO:0000256" key="4">
    <source>
        <dbReference type="ARBA" id="ARBA00022729"/>
    </source>
</evidence>
<comment type="subcellular location">
    <subcellularLocation>
        <location evidence="1">Cell envelope</location>
    </subcellularLocation>
</comment>
<dbReference type="Pfam" id="PF00496">
    <property type="entry name" value="SBP_bac_5"/>
    <property type="match status" value="1"/>
</dbReference>
<dbReference type="EMBL" id="JAUSQM010000001">
    <property type="protein sequence ID" value="MDP9821855.1"/>
    <property type="molecule type" value="Genomic_DNA"/>
</dbReference>
<evidence type="ECO:0000256" key="2">
    <source>
        <dbReference type="ARBA" id="ARBA00005695"/>
    </source>
</evidence>
<evidence type="ECO:0000256" key="5">
    <source>
        <dbReference type="SAM" id="SignalP"/>
    </source>
</evidence>
<gene>
    <name evidence="7" type="ORF">J2S59_001664</name>
</gene>
<dbReference type="InterPro" id="IPR039424">
    <property type="entry name" value="SBP_5"/>
</dbReference>
<dbReference type="InterPro" id="IPR000914">
    <property type="entry name" value="SBP_5_dom"/>
</dbReference>
<dbReference type="Gene3D" id="3.90.76.10">
    <property type="entry name" value="Dipeptide-binding Protein, Domain 1"/>
    <property type="match status" value="1"/>
</dbReference>
<dbReference type="CDD" id="cd08512">
    <property type="entry name" value="PBP2_NikA_DppA_OppA_like_7"/>
    <property type="match status" value="1"/>
</dbReference>
<evidence type="ECO:0000256" key="3">
    <source>
        <dbReference type="ARBA" id="ARBA00022448"/>
    </source>
</evidence>